<evidence type="ECO:0000313" key="2">
    <source>
        <dbReference type="Proteomes" id="UP000678193"/>
    </source>
</evidence>
<sequence>MTSKYYSFYISTATSKRLFVNDKVLKQFKTVCIYGEKDISVESAIKTDGRFIDFGNFKLKDLNSRVIFDKTTHIQDVCNKLLEIVFSKFDNFKLQDVDTLEIFATDVPVTQIMNRKLKIIFSDDVCIEEK</sequence>
<dbReference type="GeneID" id="65103319"/>
<dbReference type="EMBL" id="MN803438">
    <property type="protein sequence ID" value="QHR78542.1"/>
    <property type="molecule type" value="Genomic_DNA"/>
</dbReference>
<accession>A0A6B9XN32</accession>
<dbReference type="RefSeq" id="YP_010087986.1">
    <property type="nucleotide sequence ID" value="NC_055603.1"/>
</dbReference>
<protein>
    <submittedName>
        <fullName evidence="1">Uncharacterized protein</fullName>
    </submittedName>
</protein>
<organism evidence="1 2">
    <name type="scientific">Lymphocystis disease virus 4</name>
    <dbReference type="NCBI Taxonomy" id="2704413"/>
    <lineage>
        <taxon>Viruses</taxon>
        <taxon>Varidnaviria</taxon>
        <taxon>Bamfordvirae</taxon>
        <taxon>Nucleocytoviricota</taxon>
        <taxon>Megaviricetes</taxon>
        <taxon>Pimascovirales</taxon>
        <taxon>Pimascovirales incertae sedis</taxon>
        <taxon>Iridoviridae</taxon>
        <taxon>Alphairidovirinae</taxon>
        <taxon>Lymphocystivirus</taxon>
        <taxon>Lymphocystivirus micropogonias1</taxon>
    </lineage>
</organism>
<proteinExistence type="predicted"/>
<reference evidence="1" key="1">
    <citation type="journal article" date="2020" name="Arch. Virol.">
        <title>Complete genome sequence and analysis of a novel lymphocystivirus detected in whitemouth croaker (Micropogonias furnieri): lymphocystis disease virus 4.</title>
        <authorList>
            <person name="Doszpoly A."/>
            <person name="Kajan G.L."/>
            <person name="Puentes R."/>
            <person name="Perretta A."/>
        </authorList>
    </citation>
    <scope>NUCLEOTIDE SEQUENCE</scope>
    <source>
        <strain evidence="1">LCDV-WC</strain>
    </source>
</reference>
<evidence type="ECO:0000313" key="1">
    <source>
        <dbReference type="EMBL" id="QHR78542.1"/>
    </source>
</evidence>
<dbReference type="Proteomes" id="UP000678193">
    <property type="component" value="Segment"/>
</dbReference>
<keyword evidence="2" id="KW-1185">Reference proteome</keyword>
<dbReference type="KEGG" id="vg:65103319"/>
<name>A0A6B9XN32_9VIRU</name>